<dbReference type="RefSeq" id="WP_329359690.1">
    <property type="nucleotide sequence ID" value="NZ_CP108640.1"/>
</dbReference>
<evidence type="ECO:0000313" key="2">
    <source>
        <dbReference type="Proteomes" id="UP001431926"/>
    </source>
</evidence>
<keyword evidence="2" id="KW-1185">Reference proteome</keyword>
<proteinExistence type="predicted"/>
<sequence>MNLTPELSRQALAARGFRGFVPFRDLPVSDVPAGHGVYVVIRMAVSPPSFLSSSPAGHLKGRNPSVAPCKLADAWVDGATVVYVGKAEGRNGLRQRLTEYRRHGTGQRAGHWGGRYIWQLADSDTLVVAWRPTAHASKAEQALLDEFKIIYHDALPFANLRNSTRNR</sequence>
<evidence type="ECO:0008006" key="3">
    <source>
        <dbReference type="Google" id="ProtNLM"/>
    </source>
</evidence>
<dbReference type="EMBL" id="CP109491">
    <property type="protein sequence ID" value="WUX41715.1"/>
    <property type="molecule type" value="Genomic_DNA"/>
</dbReference>
<reference evidence="1" key="1">
    <citation type="submission" date="2022-10" db="EMBL/GenBank/DDBJ databases">
        <title>The complete genomes of actinobacterial strains from the NBC collection.</title>
        <authorList>
            <person name="Joergensen T.S."/>
            <person name="Alvarez Arevalo M."/>
            <person name="Sterndorff E.B."/>
            <person name="Faurdal D."/>
            <person name="Vuksanovic O."/>
            <person name="Mourched A.-S."/>
            <person name="Charusanti P."/>
            <person name="Shaw S."/>
            <person name="Blin K."/>
            <person name="Weber T."/>
        </authorList>
    </citation>
    <scope>NUCLEOTIDE SEQUENCE</scope>
    <source>
        <strain evidence="1">NBC_01436</strain>
    </source>
</reference>
<organism evidence="1 2">
    <name type="scientific">Streptomyces anulatus</name>
    <name type="common">Streptomyces chrysomallus</name>
    <dbReference type="NCBI Taxonomy" id="1892"/>
    <lineage>
        <taxon>Bacteria</taxon>
        <taxon>Bacillati</taxon>
        <taxon>Actinomycetota</taxon>
        <taxon>Actinomycetes</taxon>
        <taxon>Kitasatosporales</taxon>
        <taxon>Streptomycetaceae</taxon>
        <taxon>Streptomyces</taxon>
    </lineage>
</organism>
<evidence type="ECO:0000313" key="1">
    <source>
        <dbReference type="EMBL" id="WUX41715.1"/>
    </source>
</evidence>
<accession>A0ABZ1ZTJ3</accession>
<dbReference type="Proteomes" id="UP001431926">
    <property type="component" value="Chromosome"/>
</dbReference>
<protein>
    <recommendedName>
        <fullName evidence="3">GIY-YIG nuclease family protein</fullName>
    </recommendedName>
</protein>
<name>A0ABZ1ZTJ3_STRAQ</name>
<gene>
    <name evidence="1" type="ORF">OG367_38240</name>
</gene>